<sequence length="495" mass="53420">MSIQGAMNNSSLAMQAQSIAMEQISTNVANVRTVGYKHEVVNFRTLVSGTSSSLFRSFSAAPASYRVMEQQGSIQVTSIRTDVAINGPGMFMVSRTPAGDSDTYYTRDGAFQKRLVMEDGKEVAYLTTGAGYFVQGWRADPTRTPPFNTADAPEAIRFDPNSWLEGKASSHLKLTGNVNAETRNNFVAANFSYIGTPVKNDDGTETWPVRGVRLMFRKSIPDPEATKAARDEAVKAAQEAKGSPLTDDEIKAVTEKINLEKSAGQNKWFISLEDSSGKAVGTFEGMGENPIVEFNSKGRLVKPESGALTADITYTQAKLDADGKPVLDDKGNPVLEDIAAPQTLTIDIGDITQYGSNSTAFGSSFTATADDGYADGLLTDISFEADGTLLANYTNRKSLALYKLALADFPAPQKLQLLSENLFMASDEAGERRIMELGTKSGGKTKINPEALEASTADIAEEFTRMIMTQTAYSQAATVFRTSDEMSQVASALKR</sequence>
<comment type="similarity">
    <text evidence="2 5">Belongs to the flagella basal body rod proteins family.</text>
</comment>
<comment type="subcellular location">
    <subcellularLocation>
        <location evidence="1 5">Bacterial flagellum basal body</location>
    </subcellularLocation>
</comment>
<gene>
    <name evidence="10" type="ORF">IHV25_05890</name>
</gene>
<comment type="function">
    <text evidence="5">A flexible structure which links the flagellar filament to the drive apparatus in the basal body.</text>
</comment>
<reference evidence="10" key="1">
    <citation type="submission" date="2020-10" db="EMBL/GenBank/DDBJ databases">
        <title>Genome sequence of the unusual species of purple photosynthetic bacteria, Phaeovibrio sulfidiphilus DSM 23193, type strain.</title>
        <authorList>
            <person name="Kyndt J.A."/>
            <person name="Meyer T.E."/>
        </authorList>
    </citation>
    <scope>NUCLEOTIDE SEQUENCE</scope>
    <source>
        <strain evidence="10">DSM 23193</strain>
    </source>
</reference>
<evidence type="ECO:0000256" key="3">
    <source>
        <dbReference type="ARBA" id="ARBA00019015"/>
    </source>
</evidence>
<dbReference type="NCBIfam" id="TIGR03506">
    <property type="entry name" value="FlgEFG_subfam"/>
    <property type="match status" value="1"/>
</dbReference>
<evidence type="ECO:0000259" key="8">
    <source>
        <dbReference type="Pfam" id="PF07559"/>
    </source>
</evidence>
<dbReference type="PANTHER" id="PTHR30435:SF1">
    <property type="entry name" value="FLAGELLAR HOOK PROTEIN FLGE"/>
    <property type="match status" value="1"/>
</dbReference>
<feature type="domain" description="Flagellar basal-body/hook protein C-terminal" evidence="7">
    <location>
        <begin position="450"/>
        <end position="492"/>
    </location>
</feature>
<feature type="domain" description="Flagellar basal body rod protein N-terminal" evidence="6">
    <location>
        <begin position="7"/>
        <end position="37"/>
    </location>
</feature>
<feature type="domain" description="Flagellar hook protein FlgE/F/G-like D1" evidence="9">
    <location>
        <begin position="84"/>
        <end position="136"/>
    </location>
</feature>
<evidence type="ECO:0000313" key="11">
    <source>
        <dbReference type="Proteomes" id="UP000631034"/>
    </source>
</evidence>
<dbReference type="GO" id="GO:0009424">
    <property type="term" value="C:bacterial-type flagellum hook"/>
    <property type="evidence" value="ECO:0007669"/>
    <property type="project" value="TreeGrafter"/>
</dbReference>
<evidence type="ECO:0000313" key="10">
    <source>
        <dbReference type="EMBL" id="MBE1237178.1"/>
    </source>
</evidence>
<evidence type="ECO:0000256" key="2">
    <source>
        <dbReference type="ARBA" id="ARBA00009677"/>
    </source>
</evidence>
<dbReference type="Pfam" id="PF06429">
    <property type="entry name" value="Flg_bbr_C"/>
    <property type="match status" value="1"/>
</dbReference>
<dbReference type="InterPro" id="IPR053967">
    <property type="entry name" value="LlgE_F_G-like_D1"/>
</dbReference>
<dbReference type="Pfam" id="PF07559">
    <property type="entry name" value="FlgE_D2"/>
    <property type="match status" value="1"/>
</dbReference>
<keyword evidence="4 5" id="KW-0975">Bacterial flagellum</keyword>
<dbReference type="Gene3D" id="2.60.98.20">
    <property type="entry name" value="Flagellar hook protein FlgE"/>
    <property type="match status" value="1"/>
</dbReference>
<dbReference type="AlphaFoldDB" id="A0A8J6YZ25"/>
<dbReference type="GO" id="GO:0009425">
    <property type="term" value="C:bacterial-type flagellum basal body"/>
    <property type="evidence" value="ECO:0007669"/>
    <property type="project" value="UniProtKB-SubCell"/>
</dbReference>
<dbReference type="GO" id="GO:0071978">
    <property type="term" value="P:bacterial-type flagellum-dependent swarming motility"/>
    <property type="evidence" value="ECO:0007669"/>
    <property type="project" value="TreeGrafter"/>
</dbReference>
<proteinExistence type="inferred from homology"/>
<dbReference type="InterPro" id="IPR011491">
    <property type="entry name" value="FlgE_D2"/>
</dbReference>
<evidence type="ECO:0000256" key="1">
    <source>
        <dbReference type="ARBA" id="ARBA00004117"/>
    </source>
</evidence>
<protein>
    <recommendedName>
        <fullName evidence="3 5">Flagellar hook protein FlgE</fullName>
    </recommendedName>
</protein>
<evidence type="ECO:0000259" key="6">
    <source>
        <dbReference type="Pfam" id="PF00460"/>
    </source>
</evidence>
<evidence type="ECO:0000259" key="9">
    <source>
        <dbReference type="Pfam" id="PF22692"/>
    </source>
</evidence>
<dbReference type="Pfam" id="PF22692">
    <property type="entry name" value="LlgE_F_G_D1"/>
    <property type="match status" value="1"/>
</dbReference>
<dbReference type="EMBL" id="JACZHT010000003">
    <property type="protein sequence ID" value="MBE1237178.1"/>
    <property type="molecule type" value="Genomic_DNA"/>
</dbReference>
<evidence type="ECO:0000256" key="5">
    <source>
        <dbReference type="RuleBase" id="RU362116"/>
    </source>
</evidence>
<dbReference type="InterPro" id="IPR010930">
    <property type="entry name" value="Flg_bb/hook_C_dom"/>
</dbReference>
<organism evidence="10 11">
    <name type="scientific">Phaeovibrio sulfidiphilus</name>
    <dbReference type="NCBI Taxonomy" id="1220600"/>
    <lineage>
        <taxon>Bacteria</taxon>
        <taxon>Pseudomonadati</taxon>
        <taxon>Pseudomonadota</taxon>
        <taxon>Alphaproteobacteria</taxon>
        <taxon>Rhodospirillales</taxon>
        <taxon>Rhodospirillaceae</taxon>
        <taxon>Phaeovibrio</taxon>
    </lineage>
</organism>
<keyword evidence="10" id="KW-0969">Cilium</keyword>
<dbReference type="InterPro" id="IPR001444">
    <property type="entry name" value="Flag_bb_rod_N"/>
</dbReference>
<dbReference type="Pfam" id="PF00460">
    <property type="entry name" value="Flg_bb_rod"/>
    <property type="match status" value="1"/>
</dbReference>
<keyword evidence="10" id="KW-0282">Flagellum</keyword>
<evidence type="ECO:0000256" key="4">
    <source>
        <dbReference type="ARBA" id="ARBA00023143"/>
    </source>
</evidence>
<dbReference type="GO" id="GO:0005829">
    <property type="term" value="C:cytosol"/>
    <property type="evidence" value="ECO:0007669"/>
    <property type="project" value="TreeGrafter"/>
</dbReference>
<dbReference type="InterPro" id="IPR037058">
    <property type="entry name" value="Falgellar_hook_FlgE_sf"/>
</dbReference>
<dbReference type="RefSeq" id="WP_192534178.1">
    <property type="nucleotide sequence ID" value="NZ_JACZHT010000003.1"/>
</dbReference>
<dbReference type="InterPro" id="IPR037925">
    <property type="entry name" value="FlgE/F/G-like"/>
</dbReference>
<name>A0A8J6YZ25_9PROT</name>
<dbReference type="SUPFAM" id="SSF117143">
    <property type="entry name" value="Flagellar hook protein flgE"/>
    <property type="match status" value="1"/>
</dbReference>
<keyword evidence="11" id="KW-1185">Reference proteome</keyword>
<keyword evidence="10" id="KW-0966">Cell projection</keyword>
<feature type="domain" description="Flagellar hook protein FlgE D2" evidence="8">
    <location>
        <begin position="286"/>
        <end position="373"/>
    </location>
</feature>
<accession>A0A8J6YZ25</accession>
<dbReference type="PANTHER" id="PTHR30435">
    <property type="entry name" value="FLAGELLAR PROTEIN"/>
    <property type="match status" value="1"/>
</dbReference>
<dbReference type="InterPro" id="IPR020013">
    <property type="entry name" value="Flagellar_FlgE/F/G"/>
</dbReference>
<evidence type="ECO:0000259" key="7">
    <source>
        <dbReference type="Pfam" id="PF06429"/>
    </source>
</evidence>
<dbReference type="Proteomes" id="UP000631034">
    <property type="component" value="Unassembled WGS sequence"/>
</dbReference>
<comment type="caution">
    <text evidence="10">The sequence shown here is derived from an EMBL/GenBank/DDBJ whole genome shotgun (WGS) entry which is preliminary data.</text>
</comment>